<keyword evidence="4" id="KW-0732">Signal</keyword>
<keyword evidence="6" id="KW-0325">Glycoprotein</keyword>
<dbReference type="GO" id="GO:0016052">
    <property type="term" value="P:carbohydrate catabolic process"/>
    <property type="evidence" value="ECO:0007669"/>
    <property type="project" value="InterPro"/>
</dbReference>
<evidence type="ECO:0000256" key="5">
    <source>
        <dbReference type="ARBA" id="ARBA00022801"/>
    </source>
</evidence>
<dbReference type="SUPFAM" id="SSF48208">
    <property type="entry name" value="Six-hairpin glycosidases"/>
    <property type="match status" value="1"/>
</dbReference>
<accession>A0A8K0SIQ5</accession>
<gene>
    <name evidence="8" type="ORF">B0I35DRAFT_488683</name>
</gene>
<sequence>MSPATPPTTTITDSTLFQVSSSDNFIPEDQTASRDNDNQCNRALTAILAAEDGFPEPPSDQPQWLELARNVFEVQPQRISNEACGGGLRWQIFPFNAGYDYKDSKYHCPEQPPSPLVKHSALSLTAVPSRI</sequence>
<dbReference type="InterPro" id="IPR014480">
    <property type="entry name" value="Mannan-1_6-alpha_mannosidase"/>
</dbReference>
<keyword evidence="5 8" id="KW-0378">Hydrolase</keyword>
<comment type="similarity">
    <text evidence="2">Belongs to the glycosyl hydrolase 76 family.</text>
</comment>
<keyword evidence="7" id="KW-0326">Glycosidase</keyword>
<keyword evidence="9" id="KW-1185">Reference proteome</keyword>
<evidence type="ECO:0000256" key="4">
    <source>
        <dbReference type="ARBA" id="ARBA00022729"/>
    </source>
</evidence>
<name>A0A8K0SIQ5_9HYPO</name>
<evidence type="ECO:0000313" key="8">
    <source>
        <dbReference type="EMBL" id="KAH7311355.1"/>
    </source>
</evidence>
<dbReference type="AlphaFoldDB" id="A0A8K0SIQ5"/>
<proteinExistence type="inferred from homology"/>
<dbReference type="Pfam" id="PF03663">
    <property type="entry name" value="Glyco_hydro_76"/>
    <property type="match status" value="1"/>
</dbReference>
<organism evidence="8 9">
    <name type="scientific">Stachybotrys elegans</name>
    <dbReference type="NCBI Taxonomy" id="80388"/>
    <lineage>
        <taxon>Eukaryota</taxon>
        <taxon>Fungi</taxon>
        <taxon>Dikarya</taxon>
        <taxon>Ascomycota</taxon>
        <taxon>Pezizomycotina</taxon>
        <taxon>Sordariomycetes</taxon>
        <taxon>Hypocreomycetidae</taxon>
        <taxon>Hypocreales</taxon>
        <taxon>Stachybotryaceae</taxon>
        <taxon>Stachybotrys</taxon>
    </lineage>
</organism>
<dbReference type="InterPro" id="IPR005198">
    <property type="entry name" value="Glyco_hydro_76"/>
</dbReference>
<evidence type="ECO:0000256" key="7">
    <source>
        <dbReference type="ARBA" id="ARBA00023295"/>
    </source>
</evidence>
<comment type="caution">
    <text evidence="8">The sequence shown here is derived from an EMBL/GenBank/DDBJ whole genome shotgun (WGS) entry which is preliminary data.</text>
</comment>
<evidence type="ECO:0000256" key="6">
    <source>
        <dbReference type="ARBA" id="ARBA00023180"/>
    </source>
</evidence>
<evidence type="ECO:0000256" key="1">
    <source>
        <dbReference type="ARBA" id="ARBA00001452"/>
    </source>
</evidence>
<dbReference type="EC" id="3.2.1.101" evidence="3"/>
<dbReference type="PANTHER" id="PTHR12145">
    <property type="entry name" value="MANNAN ENDO-1,6-ALPHA-MANNOSIDASE DCW1"/>
    <property type="match status" value="1"/>
</dbReference>
<dbReference type="GO" id="GO:0009272">
    <property type="term" value="P:fungal-type cell wall biogenesis"/>
    <property type="evidence" value="ECO:0007669"/>
    <property type="project" value="TreeGrafter"/>
</dbReference>
<evidence type="ECO:0000256" key="2">
    <source>
        <dbReference type="ARBA" id="ARBA00009699"/>
    </source>
</evidence>
<dbReference type="OrthoDB" id="10532923at2759"/>
<evidence type="ECO:0000256" key="3">
    <source>
        <dbReference type="ARBA" id="ARBA00012350"/>
    </source>
</evidence>
<reference evidence="8" key="1">
    <citation type="journal article" date="2021" name="Nat. Commun.">
        <title>Genetic determinants of endophytism in the Arabidopsis root mycobiome.</title>
        <authorList>
            <person name="Mesny F."/>
            <person name="Miyauchi S."/>
            <person name="Thiergart T."/>
            <person name="Pickel B."/>
            <person name="Atanasova L."/>
            <person name="Karlsson M."/>
            <person name="Huettel B."/>
            <person name="Barry K.W."/>
            <person name="Haridas S."/>
            <person name="Chen C."/>
            <person name="Bauer D."/>
            <person name="Andreopoulos W."/>
            <person name="Pangilinan J."/>
            <person name="LaButti K."/>
            <person name="Riley R."/>
            <person name="Lipzen A."/>
            <person name="Clum A."/>
            <person name="Drula E."/>
            <person name="Henrissat B."/>
            <person name="Kohler A."/>
            <person name="Grigoriev I.V."/>
            <person name="Martin F.M."/>
            <person name="Hacquard S."/>
        </authorList>
    </citation>
    <scope>NUCLEOTIDE SEQUENCE</scope>
    <source>
        <strain evidence="8">MPI-CAGE-CH-0235</strain>
    </source>
</reference>
<dbReference type="InterPro" id="IPR008928">
    <property type="entry name" value="6-hairpin_glycosidase_sf"/>
</dbReference>
<comment type="catalytic activity">
    <reaction evidence="1">
        <text>Random hydrolysis of (1-&gt;6)-alpha-D-mannosidic linkages in unbranched (1-&gt;6)-mannans.</text>
        <dbReference type="EC" id="3.2.1.101"/>
    </reaction>
</comment>
<evidence type="ECO:0000313" key="9">
    <source>
        <dbReference type="Proteomes" id="UP000813444"/>
    </source>
</evidence>
<dbReference type="Proteomes" id="UP000813444">
    <property type="component" value="Unassembled WGS sequence"/>
</dbReference>
<dbReference type="PANTHER" id="PTHR12145:SF36">
    <property type="entry name" value="MANNAN ENDO-1,6-ALPHA-MANNOSIDASE DCW1"/>
    <property type="match status" value="1"/>
</dbReference>
<dbReference type="EMBL" id="JAGPNK010000011">
    <property type="protein sequence ID" value="KAH7311355.1"/>
    <property type="molecule type" value="Genomic_DNA"/>
</dbReference>
<dbReference type="GO" id="GO:0008496">
    <property type="term" value="F:mannan endo-1,6-alpha-mannosidase activity"/>
    <property type="evidence" value="ECO:0007669"/>
    <property type="project" value="UniProtKB-EC"/>
</dbReference>
<protein>
    <recommendedName>
        <fullName evidence="3">mannan endo-1,6-alpha-mannosidase</fullName>
        <ecNumber evidence="3">3.2.1.101</ecNumber>
    </recommendedName>
</protein>